<proteinExistence type="inferred from homology"/>
<protein>
    <recommendedName>
        <fullName evidence="7">inositol-1,4-bisphosphate 1-phosphatase</fullName>
        <ecNumber evidence="7">3.1.3.57</ecNumber>
    </recommendedName>
</protein>
<sequence length="410" mass="45017">MDGGSLLKEILVVSEKAANIARVCRQDQHLLRLLTQEKGEEEKNKRFDADFKTLADVLIQEVVKHHLGTVFPLLKDNIHGEESNVFTNATGESIVVNISSDPAITREALVAILNGDSTAAEALIDAVYSEPSVPLDGSEMEQLPEVEVTEDVYGVWIDPIDSTAEYINGNLSCALVLIGVFNKSDGTPVLGVVNQPFYEQTDGSTDNPEVASSWTGRVYWGVCEGGSRHHSKLQRQEFKRETLNIAVSSSENTAVRDCLLDNGYEILPLPGAGYKILSVILNKCDLYLCSKPSTYVWDTLACHAILKSMTTQGGIVECRLRQDGCSKGLEEDCERSGDGECNDTVVDSEGVTGTVDDDDATGNIVECGRVKRELTYARYEDRCNRNGLVAFRDVEAAERVLKQIEHLLPR</sequence>
<evidence type="ECO:0000256" key="8">
    <source>
        <dbReference type="PIRSR" id="PIRSR600760-2"/>
    </source>
</evidence>
<dbReference type="InterPro" id="IPR000760">
    <property type="entry name" value="Inositol_monophosphatase-like"/>
</dbReference>
<feature type="binding site" evidence="8">
    <location>
        <position position="158"/>
    </location>
    <ligand>
        <name>Mg(2+)</name>
        <dbReference type="ChEBI" id="CHEBI:18420"/>
        <label>1</label>
        <note>catalytic</note>
    </ligand>
</feature>
<dbReference type="PROSITE" id="PS00629">
    <property type="entry name" value="IMP_1"/>
    <property type="match status" value="1"/>
</dbReference>
<evidence type="ECO:0000256" key="7">
    <source>
        <dbReference type="ARBA" id="ARBA00044519"/>
    </source>
</evidence>
<dbReference type="Gene3D" id="3.30.540.10">
    <property type="entry name" value="Fructose-1,6-Bisphosphatase, subunit A, domain 1"/>
    <property type="match status" value="1"/>
</dbReference>
<name>A0A8D8Q0Y8_9HEMI</name>
<evidence type="ECO:0000256" key="2">
    <source>
        <dbReference type="ARBA" id="ARBA00022671"/>
    </source>
</evidence>
<evidence type="ECO:0000256" key="6">
    <source>
        <dbReference type="ARBA" id="ARBA00044478"/>
    </source>
</evidence>
<keyword evidence="4 8" id="KW-0460">Magnesium</keyword>
<dbReference type="PANTHER" id="PTHR43028">
    <property type="entry name" value="3'(2'),5'-BISPHOSPHATE NUCLEOTIDASE 1"/>
    <property type="match status" value="1"/>
</dbReference>
<dbReference type="Pfam" id="PF00459">
    <property type="entry name" value="Inositol_P"/>
    <property type="match status" value="1"/>
</dbReference>
<evidence type="ECO:0000256" key="1">
    <source>
        <dbReference type="ARBA" id="ARBA00009759"/>
    </source>
</evidence>
<dbReference type="InterPro" id="IPR050725">
    <property type="entry name" value="CysQ/Inositol_MonoPase"/>
</dbReference>
<keyword evidence="2" id="KW-0452">Lithium</keyword>
<comment type="cofactor">
    <cofactor evidence="8">
        <name>Mg(2+)</name>
        <dbReference type="ChEBI" id="CHEBI:18420"/>
    </cofactor>
</comment>
<accession>A0A8D8Q0Y8</accession>
<dbReference type="GO" id="GO:0046872">
    <property type="term" value="F:metal ion binding"/>
    <property type="evidence" value="ECO:0007669"/>
    <property type="project" value="UniProtKB-KW"/>
</dbReference>
<dbReference type="EMBL" id="HBUF01047912">
    <property type="protein sequence ID" value="CAG6620498.1"/>
    <property type="molecule type" value="Transcribed_RNA"/>
</dbReference>
<evidence type="ECO:0000256" key="5">
    <source>
        <dbReference type="ARBA" id="ARBA00044465"/>
    </source>
</evidence>
<feature type="binding site" evidence="8">
    <location>
        <position position="161"/>
    </location>
    <ligand>
        <name>Mg(2+)</name>
        <dbReference type="ChEBI" id="CHEBI:18420"/>
        <label>1</label>
        <note>catalytic</note>
    </ligand>
</feature>
<dbReference type="EMBL" id="HBUF01047913">
    <property type="protein sequence ID" value="CAG6620499.1"/>
    <property type="molecule type" value="Transcribed_RNA"/>
</dbReference>
<organism evidence="9">
    <name type="scientific">Cacopsylla melanoneura</name>
    <dbReference type="NCBI Taxonomy" id="428564"/>
    <lineage>
        <taxon>Eukaryota</taxon>
        <taxon>Metazoa</taxon>
        <taxon>Ecdysozoa</taxon>
        <taxon>Arthropoda</taxon>
        <taxon>Hexapoda</taxon>
        <taxon>Insecta</taxon>
        <taxon>Pterygota</taxon>
        <taxon>Neoptera</taxon>
        <taxon>Paraneoptera</taxon>
        <taxon>Hemiptera</taxon>
        <taxon>Sternorrhyncha</taxon>
        <taxon>Psylloidea</taxon>
        <taxon>Psyllidae</taxon>
        <taxon>Psyllinae</taxon>
        <taxon>Cacopsylla</taxon>
    </lineage>
</organism>
<dbReference type="PANTHER" id="PTHR43028:SF3">
    <property type="entry name" value="INOSITOL POLYPHOSPHATE 1-PHOSPHATASE"/>
    <property type="match status" value="1"/>
</dbReference>
<dbReference type="Gene3D" id="3.40.190.80">
    <property type="match status" value="1"/>
</dbReference>
<dbReference type="Gene3D" id="4.10.460.10">
    <property type="entry name" value="Inositol Polyphosphate 1-phosphatase, domain 1"/>
    <property type="match status" value="1"/>
</dbReference>
<dbReference type="AlphaFoldDB" id="A0A8D8Q0Y8"/>
<comment type="catalytic activity">
    <reaction evidence="5">
        <text>1D-myo-inositol 1,3,4-trisphosphate + H2O = 1D-myo-inositol 3,4-bisphosphate + phosphate</text>
        <dbReference type="Rhea" id="RHEA:70319"/>
        <dbReference type="ChEBI" id="CHEBI:15377"/>
        <dbReference type="ChEBI" id="CHEBI:43474"/>
        <dbReference type="ChEBI" id="CHEBI:58414"/>
        <dbReference type="ChEBI" id="CHEBI:83241"/>
    </reaction>
    <physiologicalReaction direction="left-to-right" evidence="5">
        <dbReference type="Rhea" id="RHEA:70320"/>
    </physiologicalReaction>
</comment>
<dbReference type="EMBL" id="HBUF01543298">
    <property type="protein sequence ID" value="CAG6755907.1"/>
    <property type="molecule type" value="Transcribed_RNA"/>
</dbReference>
<feature type="binding site" evidence="8">
    <location>
        <position position="81"/>
    </location>
    <ligand>
        <name>Mg(2+)</name>
        <dbReference type="ChEBI" id="CHEBI:18420"/>
        <label>1</label>
        <note>catalytic</note>
    </ligand>
</feature>
<dbReference type="InterPro" id="IPR044897">
    <property type="entry name" value="INPP1_dom_1"/>
</dbReference>
<reference evidence="9" key="1">
    <citation type="submission" date="2021-05" db="EMBL/GenBank/DDBJ databases">
        <authorList>
            <person name="Alioto T."/>
            <person name="Alioto T."/>
            <person name="Gomez Garrido J."/>
        </authorList>
    </citation>
    <scope>NUCLEOTIDE SEQUENCE</scope>
</reference>
<comment type="similarity">
    <text evidence="1">Belongs to the inositol monophosphatase superfamily.</text>
</comment>
<evidence type="ECO:0000313" key="9">
    <source>
        <dbReference type="EMBL" id="CAG6620498.1"/>
    </source>
</evidence>
<dbReference type="EC" id="3.1.3.57" evidence="7"/>
<evidence type="ECO:0000256" key="4">
    <source>
        <dbReference type="ARBA" id="ARBA00022842"/>
    </source>
</evidence>
<keyword evidence="3 8" id="KW-0479">Metal-binding</keyword>
<dbReference type="InterPro" id="IPR020583">
    <property type="entry name" value="Inositol_monoP_metal-BS"/>
</dbReference>
<dbReference type="GO" id="GO:0004441">
    <property type="term" value="F:inositol-1,4-bisphosphate 1-phosphatase activity"/>
    <property type="evidence" value="ECO:0007669"/>
    <property type="project" value="UniProtKB-EC"/>
</dbReference>
<comment type="catalytic activity">
    <reaction evidence="6">
        <text>1D-myo-inositol 1,4-bisphosphate + H2O = 1D-myo-inositol 4-phosphate + phosphate</text>
        <dbReference type="Rhea" id="RHEA:15553"/>
        <dbReference type="ChEBI" id="CHEBI:15377"/>
        <dbReference type="ChEBI" id="CHEBI:43474"/>
        <dbReference type="ChEBI" id="CHEBI:58282"/>
        <dbReference type="ChEBI" id="CHEBI:58469"/>
        <dbReference type="EC" id="3.1.3.57"/>
    </reaction>
    <physiologicalReaction direction="left-to-right" evidence="6">
        <dbReference type="Rhea" id="RHEA:15554"/>
    </physiologicalReaction>
</comment>
<dbReference type="EMBL" id="HBUF01047911">
    <property type="protein sequence ID" value="CAG6620497.1"/>
    <property type="molecule type" value="Transcribed_RNA"/>
</dbReference>
<dbReference type="SUPFAM" id="SSF56655">
    <property type="entry name" value="Carbohydrate phosphatase"/>
    <property type="match status" value="1"/>
</dbReference>
<feature type="binding site" evidence="8">
    <location>
        <position position="298"/>
    </location>
    <ligand>
        <name>Mg(2+)</name>
        <dbReference type="ChEBI" id="CHEBI:18420"/>
        <label>1</label>
        <note>catalytic</note>
    </ligand>
</feature>
<feature type="binding site" evidence="8">
    <location>
        <position position="160"/>
    </location>
    <ligand>
        <name>Mg(2+)</name>
        <dbReference type="ChEBI" id="CHEBI:18420"/>
        <label>1</label>
        <note>catalytic</note>
    </ligand>
</feature>
<evidence type="ECO:0000256" key="3">
    <source>
        <dbReference type="ARBA" id="ARBA00022723"/>
    </source>
</evidence>